<evidence type="ECO:0000313" key="2">
    <source>
        <dbReference type="Proteomes" id="UP000677152"/>
    </source>
</evidence>
<evidence type="ECO:0000313" key="1">
    <source>
        <dbReference type="EMBL" id="QUF04063.1"/>
    </source>
</evidence>
<name>A0AA45L740_9PSEU</name>
<accession>A0AA45L740</accession>
<sequence length="264" mass="29817">MLASQKLIAHEPVLLDCQDLETAVRSLAAASSHSEAALTEAIASMDIDDWETTTEEAENAALRQVFSLLDLNEDDFRFDGTCFFHGTRTLDPSRFHSEGILPLGHVVDRIWDDLHSLIPDRVSAIEWRGHRALVENGGGGHWGHLYRLKTAEPDFHAGPYAFLVREHHTTRLEDNHDYLAIPEIVRDIAGTCDFDLQRIFESTARPYVVKFRTTETSAHLLHAAFWYVHFALRGQKAGYFSLYGHDCRNTAVRPEDVLDVIPVA</sequence>
<dbReference type="EMBL" id="CP073249">
    <property type="protein sequence ID" value="QUF04063.1"/>
    <property type="molecule type" value="Genomic_DNA"/>
</dbReference>
<gene>
    <name evidence="1" type="ORF">KCV87_32740</name>
</gene>
<reference evidence="1" key="1">
    <citation type="submission" date="2021-04" db="EMBL/GenBank/DDBJ databases">
        <title>Genomic sequence of Actinosynnema pretiosum subsp. pretiosum ATCC 31280 (C-14919).</title>
        <authorList>
            <person name="Bai L."/>
            <person name="Wang X."/>
            <person name="Xiao Y."/>
        </authorList>
    </citation>
    <scope>NUCLEOTIDE SEQUENCE</scope>
    <source>
        <strain evidence="1">ATCC 31280</strain>
    </source>
</reference>
<proteinExistence type="predicted"/>
<protein>
    <submittedName>
        <fullName evidence="1">Uncharacterized protein</fullName>
    </submittedName>
</protein>
<dbReference type="AlphaFoldDB" id="A0AA45L740"/>
<dbReference type="Proteomes" id="UP000677152">
    <property type="component" value="Chromosome"/>
</dbReference>
<organism evidence="1 2">
    <name type="scientific">Actinosynnema pretiosum subsp. pretiosum</name>
    <dbReference type="NCBI Taxonomy" id="103721"/>
    <lineage>
        <taxon>Bacteria</taxon>
        <taxon>Bacillati</taxon>
        <taxon>Actinomycetota</taxon>
        <taxon>Actinomycetes</taxon>
        <taxon>Pseudonocardiales</taxon>
        <taxon>Pseudonocardiaceae</taxon>
        <taxon>Actinosynnema</taxon>
    </lineage>
</organism>